<comment type="subcellular location">
    <subcellularLocation>
        <location evidence="1">Cell membrane</location>
        <topology evidence="1">Multi-pass membrane protein</topology>
    </subcellularLocation>
</comment>
<evidence type="ECO:0000256" key="7">
    <source>
        <dbReference type="ARBA" id="ARBA00023136"/>
    </source>
</evidence>
<reference evidence="11 12" key="1">
    <citation type="journal article" date="2015" name="Genome Announc.">
        <title>Expanding the biotechnology potential of lactobacilli through comparative genomics of 213 strains and associated genera.</title>
        <authorList>
            <person name="Sun Z."/>
            <person name="Harris H.M."/>
            <person name="McCann A."/>
            <person name="Guo C."/>
            <person name="Argimon S."/>
            <person name="Zhang W."/>
            <person name="Yang X."/>
            <person name="Jeffery I.B."/>
            <person name="Cooney J.C."/>
            <person name="Kagawa T.F."/>
            <person name="Liu W."/>
            <person name="Song Y."/>
            <person name="Salvetti E."/>
            <person name="Wrobel A."/>
            <person name="Rasinkangas P."/>
            <person name="Parkhill J."/>
            <person name="Rea M.C."/>
            <person name="O'Sullivan O."/>
            <person name="Ritari J."/>
            <person name="Douillard F.P."/>
            <person name="Paul Ross R."/>
            <person name="Yang R."/>
            <person name="Briner A.E."/>
            <person name="Felis G.E."/>
            <person name="de Vos W.M."/>
            <person name="Barrangou R."/>
            <person name="Klaenhammer T.R."/>
            <person name="Caufield P.W."/>
            <person name="Cui Y."/>
            <person name="Zhang H."/>
            <person name="O'Toole P.W."/>
        </authorList>
    </citation>
    <scope>NUCLEOTIDE SEQUENCE [LARGE SCALE GENOMIC DNA]</scope>
    <source>
        <strain evidence="11 12">DSM 20719</strain>
    </source>
</reference>
<evidence type="ECO:0000259" key="10">
    <source>
        <dbReference type="PROSITE" id="PS50929"/>
    </source>
</evidence>
<evidence type="ECO:0000256" key="3">
    <source>
        <dbReference type="ARBA" id="ARBA00022692"/>
    </source>
</evidence>
<feature type="transmembrane region" description="Helical" evidence="8">
    <location>
        <begin position="73"/>
        <end position="92"/>
    </location>
</feature>
<dbReference type="PROSITE" id="PS50893">
    <property type="entry name" value="ABC_TRANSPORTER_2"/>
    <property type="match status" value="1"/>
</dbReference>
<sequence>MAKQYQSEWTKKVPLKEQLYIMKRLFGYTKRYKRQFIGAIVAAAGLATINILLPRLLQVFMDRYLTNQSATTQILLGVAVLYGLGVMLKAVTQFFQSFLFGMGSERAMEDVRRDLFQKLHQLGMRYFDQTPAGSIVSRITNDTMTLVDYWNVFLSLLVGSFSIISAFIAMWLIAPKIALATLTFLPVLLIVIWYYSSYSARVYRRMREKLSQLNTKLNESIEGITIIQQFRQEKRLTDEFEQVNADYLKTREAMIRTNSLLLAPIVNLLYTLALVVVLSLFGISALHSFVTAGLVYAFTTYVGNFFNPMTNMMDSLSSLQDGMVAGRRIFRILDQEEYAPAQNPDATNEITKGRVEFKHVSFSYDGEHEILHDVSFVVEPGQTVALVGHTGSGKSSIINVMMRFYEFYEGQILIDGHDIRSFPMTELRRKMGLVLQDAFMFYGDIASNIRLFNEQITDAQIRSAAEFVQADGFIEQLPGQYHARVIEGGAQFSSGQRQLISFARTLVTNPKILVLDEATANIDTETESMIQTGLARLRQGRTSIAIAHRLSTIRDAELILVLEQGQIVERGNHESLVAQKGRYYEMYQLQNGAE</sequence>
<organism evidence="11 12">
    <name type="scientific">Latilactobacillus graminis DSM 20719</name>
    <dbReference type="NCBI Taxonomy" id="1423752"/>
    <lineage>
        <taxon>Bacteria</taxon>
        <taxon>Bacillati</taxon>
        <taxon>Bacillota</taxon>
        <taxon>Bacilli</taxon>
        <taxon>Lactobacillales</taxon>
        <taxon>Lactobacillaceae</taxon>
        <taxon>Latilactobacillus</taxon>
    </lineage>
</organism>
<comment type="caution">
    <text evidence="11">The sequence shown here is derived from an EMBL/GenBank/DDBJ whole genome shotgun (WGS) entry which is preliminary data.</text>
</comment>
<dbReference type="InterPro" id="IPR039421">
    <property type="entry name" value="Type_1_exporter"/>
</dbReference>
<dbReference type="RefSeq" id="WP_057908455.1">
    <property type="nucleotide sequence ID" value="NZ_AYZB01000035.1"/>
</dbReference>
<dbReference type="GO" id="GO:0005886">
    <property type="term" value="C:plasma membrane"/>
    <property type="evidence" value="ECO:0007669"/>
    <property type="project" value="UniProtKB-SubCell"/>
</dbReference>
<accession>A0AA89L467</accession>
<proteinExistence type="predicted"/>
<dbReference type="InterPro" id="IPR003593">
    <property type="entry name" value="AAA+_ATPase"/>
</dbReference>
<name>A0AA89L467_9LACO</name>
<dbReference type="Gene3D" id="3.40.50.300">
    <property type="entry name" value="P-loop containing nucleotide triphosphate hydrolases"/>
    <property type="match status" value="1"/>
</dbReference>
<dbReference type="Proteomes" id="UP000050823">
    <property type="component" value="Unassembled WGS sequence"/>
</dbReference>
<evidence type="ECO:0000256" key="5">
    <source>
        <dbReference type="ARBA" id="ARBA00022840"/>
    </source>
</evidence>
<evidence type="ECO:0000256" key="6">
    <source>
        <dbReference type="ARBA" id="ARBA00022989"/>
    </source>
</evidence>
<dbReference type="PROSITE" id="PS00211">
    <property type="entry name" value="ABC_TRANSPORTER_1"/>
    <property type="match status" value="1"/>
</dbReference>
<dbReference type="FunFam" id="3.40.50.300:FF:000287">
    <property type="entry name" value="Multidrug ABC transporter ATP-binding protein"/>
    <property type="match status" value="1"/>
</dbReference>
<dbReference type="SUPFAM" id="SSF90123">
    <property type="entry name" value="ABC transporter transmembrane region"/>
    <property type="match status" value="1"/>
</dbReference>
<feature type="domain" description="ABC transmembrane type-1" evidence="10">
    <location>
        <begin position="37"/>
        <end position="321"/>
    </location>
</feature>
<protein>
    <submittedName>
        <fullName evidence="11">ABC transporter transmembrane region family protein</fullName>
    </submittedName>
</protein>
<dbReference type="InterPro" id="IPR036640">
    <property type="entry name" value="ABC1_TM_sf"/>
</dbReference>
<dbReference type="SUPFAM" id="SSF52540">
    <property type="entry name" value="P-loop containing nucleoside triphosphate hydrolases"/>
    <property type="match status" value="1"/>
</dbReference>
<dbReference type="EMBL" id="AYZB01000035">
    <property type="protein sequence ID" value="KRM22478.1"/>
    <property type="molecule type" value="Genomic_DNA"/>
</dbReference>
<evidence type="ECO:0000256" key="4">
    <source>
        <dbReference type="ARBA" id="ARBA00022741"/>
    </source>
</evidence>
<dbReference type="PANTHER" id="PTHR43394">
    <property type="entry name" value="ATP-DEPENDENT PERMEASE MDL1, MITOCHONDRIAL"/>
    <property type="match status" value="1"/>
</dbReference>
<dbReference type="InterPro" id="IPR003439">
    <property type="entry name" value="ABC_transporter-like_ATP-bd"/>
</dbReference>
<feature type="transmembrane region" description="Helical" evidence="8">
    <location>
        <begin position="36"/>
        <end position="53"/>
    </location>
</feature>
<keyword evidence="4" id="KW-0547">Nucleotide-binding</keyword>
<dbReference type="Pfam" id="PF00005">
    <property type="entry name" value="ABC_tran"/>
    <property type="match status" value="1"/>
</dbReference>
<keyword evidence="6 8" id="KW-1133">Transmembrane helix</keyword>
<dbReference type="PROSITE" id="PS50929">
    <property type="entry name" value="ABC_TM1F"/>
    <property type="match status" value="1"/>
</dbReference>
<dbReference type="AlphaFoldDB" id="A0AA89L467"/>
<feature type="transmembrane region" description="Helical" evidence="8">
    <location>
        <begin position="260"/>
        <end position="283"/>
    </location>
</feature>
<gene>
    <name evidence="11" type="ORF">FC90_GL001081</name>
</gene>
<evidence type="ECO:0000313" key="12">
    <source>
        <dbReference type="Proteomes" id="UP000050823"/>
    </source>
</evidence>
<dbReference type="InterPro" id="IPR011527">
    <property type="entry name" value="ABC1_TM_dom"/>
</dbReference>
<evidence type="ECO:0000313" key="11">
    <source>
        <dbReference type="EMBL" id="KRM22478.1"/>
    </source>
</evidence>
<dbReference type="InterPro" id="IPR017871">
    <property type="entry name" value="ABC_transporter-like_CS"/>
</dbReference>
<feature type="transmembrane region" description="Helical" evidence="8">
    <location>
        <begin position="149"/>
        <end position="171"/>
    </location>
</feature>
<dbReference type="CDD" id="cd18544">
    <property type="entry name" value="ABC_6TM_TmrA_like"/>
    <property type="match status" value="1"/>
</dbReference>
<dbReference type="CDD" id="cd03254">
    <property type="entry name" value="ABCC_Glucan_exporter_like"/>
    <property type="match status" value="1"/>
</dbReference>
<dbReference type="Pfam" id="PF00664">
    <property type="entry name" value="ABC_membrane"/>
    <property type="match status" value="1"/>
</dbReference>
<dbReference type="Gene3D" id="1.20.1560.10">
    <property type="entry name" value="ABC transporter type 1, transmembrane domain"/>
    <property type="match status" value="1"/>
</dbReference>
<keyword evidence="2" id="KW-0813">Transport</keyword>
<feature type="domain" description="ABC transporter" evidence="9">
    <location>
        <begin position="355"/>
        <end position="589"/>
    </location>
</feature>
<dbReference type="InterPro" id="IPR027417">
    <property type="entry name" value="P-loop_NTPase"/>
</dbReference>
<dbReference type="PANTHER" id="PTHR43394:SF1">
    <property type="entry name" value="ATP-BINDING CASSETTE SUB-FAMILY B MEMBER 10, MITOCHONDRIAL"/>
    <property type="match status" value="1"/>
</dbReference>
<feature type="transmembrane region" description="Helical" evidence="8">
    <location>
        <begin position="289"/>
        <end position="306"/>
    </location>
</feature>
<dbReference type="GO" id="GO:0015421">
    <property type="term" value="F:ABC-type oligopeptide transporter activity"/>
    <property type="evidence" value="ECO:0007669"/>
    <property type="project" value="TreeGrafter"/>
</dbReference>
<keyword evidence="7 8" id="KW-0472">Membrane</keyword>
<dbReference type="SMART" id="SM00382">
    <property type="entry name" value="AAA"/>
    <property type="match status" value="1"/>
</dbReference>
<feature type="transmembrane region" description="Helical" evidence="8">
    <location>
        <begin position="177"/>
        <end position="196"/>
    </location>
</feature>
<dbReference type="GO" id="GO:0016887">
    <property type="term" value="F:ATP hydrolysis activity"/>
    <property type="evidence" value="ECO:0007669"/>
    <property type="project" value="InterPro"/>
</dbReference>
<dbReference type="GO" id="GO:0005524">
    <property type="term" value="F:ATP binding"/>
    <property type="evidence" value="ECO:0007669"/>
    <property type="project" value="UniProtKB-KW"/>
</dbReference>
<keyword evidence="5" id="KW-0067">ATP-binding</keyword>
<evidence type="ECO:0000256" key="2">
    <source>
        <dbReference type="ARBA" id="ARBA00022448"/>
    </source>
</evidence>
<keyword evidence="3 8" id="KW-0812">Transmembrane</keyword>
<evidence type="ECO:0000259" key="9">
    <source>
        <dbReference type="PROSITE" id="PS50893"/>
    </source>
</evidence>
<evidence type="ECO:0000256" key="8">
    <source>
        <dbReference type="SAM" id="Phobius"/>
    </source>
</evidence>
<evidence type="ECO:0000256" key="1">
    <source>
        <dbReference type="ARBA" id="ARBA00004651"/>
    </source>
</evidence>